<protein>
    <submittedName>
        <fullName evidence="1">Uncharacterized protein</fullName>
    </submittedName>
</protein>
<keyword evidence="2" id="KW-1185">Reference proteome</keyword>
<sequence length="111" mass="12384">RYDGVLYNTTTGPIFGLLISMFICKIGDTEYPLALVQPCDAPLGSSRPSAKDKALGFFPVRAKRRSDAEFISIHSIIRGAVLVPDFASEGYFLIHDLVDHDIFLRIKQLQK</sequence>
<gene>
    <name evidence="1" type="ORF">K466DRAFT_507378</name>
</gene>
<dbReference type="Proteomes" id="UP000308197">
    <property type="component" value="Unassembled WGS sequence"/>
</dbReference>
<dbReference type="InParanoid" id="A0A5C3NMC6"/>
<reference evidence="1 2" key="1">
    <citation type="journal article" date="2019" name="Nat. Ecol. Evol.">
        <title>Megaphylogeny resolves global patterns of mushroom evolution.</title>
        <authorList>
            <person name="Varga T."/>
            <person name="Krizsan K."/>
            <person name="Foldi C."/>
            <person name="Dima B."/>
            <person name="Sanchez-Garcia M."/>
            <person name="Sanchez-Ramirez S."/>
            <person name="Szollosi G.J."/>
            <person name="Szarkandi J.G."/>
            <person name="Papp V."/>
            <person name="Albert L."/>
            <person name="Andreopoulos W."/>
            <person name="Angelini C."/>
            <person name="Antonin V."/>
            <person name="Barry K.W."/>
            <person name="Bougher N.L."/>
            <person name="Buchanan P."/>
            <person name="Buyck B."/>
            <person name="Bense V."/>
            <person name="Catcheside P."/>
            <person name="Chovatia M."/>
            <person name="Cooper J."/>
            <person name="Damon W."/>
            <person name="Desjardin D."/>
            <person name="Finy P."/>
            <person name="Geml J."/>
            <person name="Haridas S."/>
            <person name="Hughes K."/>
            <person name="Justo A."/>
            <person name="Karasinski D."/>
            <person name="Kautmanova I."/>
            <person name="Kiss B."/>
            <person name="Kocsube S."/>
            <person name="Kotiranta H."/>
            <person name="LaButti K.M."/>
            <person name="Lechner B.E."/>
            <person name="Liimatainen K."/>
            <person name="Lipzen A."/>
            <person name="Lukacs Z."/>
            <person name="Mihaltcheva S."/>
            <person name="Morgado L.N."/>
            <person name="Niskanen T."/>
            <person name="Noordeloos M.E."/>
            <person name="Ohm R.A."/>
            <person name="Ortiz-Santana B."/>
            <person name="Ovrebo C."/>
            <person name="Racz N."/>
            <person name="Riley R."/>
            <person name="Savchenko A."/>
            <person name="Shiryaev A."/>
            <person name="Soop K."/>
            <person name="Spirin V."/>
            <person name="Szebenyi C."/>
            <person name="Tomsovsky M."/>
            <person name="Tulloss R.E."/>
            <person name="Uehling J."/>
            <person name="Grigoriev I.V."/>
            <person name="Vagvolgyi C."/>
            <person name="Papp T."/>
            <person name="Martin F.M."/>
            <person name="Miettinen O."/>
            <person name="Hibbett D.S."/>
            <person name="Nagy L.G."/>
        </authorList>
    </citation>
    <scope>NUCLEOTIDE SEQUENCE [LARGE SCALE GENOMIC DNA]</scope>
    <source>
        <strain evidence="1 2">HHB13444</strain>
    </source>
</reference>
<accession>A0A5C3NMC6</accession>
<dbReference type="AlphaFoldDB" id="A0A5C3NMC6"/>
<feature type="non-terminal residue" evidence="1">
    <location>
        <position position="1"/>
    </location>
</feature>
<proteinExistence type="predicted"/>
<name>A0A5C3NMC6_9APHY</name>
<evidence type="ECO:0000313" key="2">
    <source>
        <dbReference type="Proteomes" id="UP000308197"/>
    </source>
</evidence>
<organism evidence="1 2">
    <name type="scientific">Polyporus arcularius HHB13444</name>
    <dbReference type="NCBI Taxonomy" id="1314778"/>
    <lineage>
        <taxon>Eukaryota</taxon>
        <taxon>Fungi</taxon>
        <taxon>Dikarya</taxon>
        <taxon>Basidiomycota</taxon>
        <taxon>Agaricomycotina</taxon>
        <taxon>Agaricomycetes</taxon>
        <taxon>Polyporales</taxon>
        <taxon>Polyporaceae</taxon>
        <taxon>Polyporus</taxon>
    </lineage>
</organism>
<dbReference type="STRING" id="1314778.A0A5C3NMC6"/>
<evidence type="ECO:0000313" key="1">
    <source>
        <dbReference type="EMBL" id="TFK78375.1"/>
    </source>
</evidence>
<dbReference type="EMBL" id="ML212582">
    <property type="protein sequence ID" value="TFK78375.1"/>
    <property type="molecule type" value="Genomic_DNA"/>
</dbReference>